<organism evidence="1 2">
    <name type="scientific">Coprinopsis marcescibilis</name>
    <name type="common">Agaric fungus</name>
    <name type="synonym">Psathyrella marcescibilis</name>
    <dbReference type="NCBI Taxonomy" id="230819"/>
    <lineage>
        <taxon>Eukaryota</taxon>
        <taxon>Fungi</taxon>
        <taxon>Dikarya</taxon>
        <taxon>Basidiomycota</taxon>
        <taxon>Agaricomycotina</taxon>
        <taxon>Agaricomycetes</taxon>
        <taxon>Agaricomycetidae</taxon>
        <taxon>Agaricales</taxon>
        <taxon>Agaricineae</taxon>
        <taxon>Psathyrellaceae</taxon>
        <taxon>Coprinopsis</taxon>
    </lineage>
</organism>
<dbReference type="GO" id="GO:0016705">
    <property type="term" value="F:oxidoreductase activity, acting on paired donors, with incorporation or reduction of molecular oxygen"/>
    <property type="evidence" value="ECO:0007669"/>
    <property type="project" value="InterPro"/>
</dbReference>
<dbReference type="GO" id="GO:0004497">
    <property type="term" value="F:monooxygenase activity"/>
    <property type="evidence" value="ECO:0007669"/>
    <property type="project" value="InterPro"/>
</dbReference>
<accession>A0A5C3KYP1</accession>
<evidence type="ECO:0000313" key="1">
    <source>
        <dbReference type="EMBL" id="TFK25769.1"/>
    </source>
</evidence>
<dbReference type="SUPFAM" id="SSF48264">
    <property type="entry name" value="Cytochrome P450"/>
    <property type="match status" value="1"/>
</dbReference>
<dbReference type="Proteomes" id="UP000307440">
    <property type="component" value="Unassembled WGS sequence"/>
</dbReference>
<evidence type="ECO:0008006" key="3">
    <source>
        <dbReference type="Google" id="ProtNLM"/>
    </source>
</evidence>
<dbReference type="OrthoDB" id="1470350at2759"/>
<gene>
    <name evidence="1" type="ORF">FA15DRAFT_328917</name>
</gene>
<dbReference type="GO" id="GO:0005506">
    <property type="term" value="F:iron ion binding"/>
    <property type="evidence" value="ECO:0007669"/>
    <property type="project" value="InterPro"/>
</dbReference>
<name>A0A5C3KYP1_COPMA</name>
<dbReference type="GO" id="GO:0020037">
    <property type="term" value="F:heme binding"/>
    <property type="evidence" value="ECO:0007669"/>
    <property type="project" value="InterPro"/>
</dbReference>
<dbReference type="EMBL" id="ML210182">
    <property type="protein sequence ID" value="TFK25769.1"/>
    <property type="molecule type" value="Genomic_DNA"/>
</dbReference>
<keyword evidence="2" id="KW-1185">Reference proteome</keyword>
<sequence>MLGSGTGATYACLNKARIPQFTYSRELDPMGNSISSQSVATSVPFFNPSLVIDGGSLPRIKHAVVLITVGYAAATLLFRILGYWTCHVRCLPGPPSSSFVYGNMKEIWQADNSVLHEKWVKEYGPTLRYKSFFGIDRFFTTDLKALNHMLANSHIYQKPPSVRYNLGRFLGNGVLLVEGDQHKQQRRVMVGLALVLEMSPSES</sequence>
<evidence type="ECO:0000313" key="2">
    <source>
        <dbReference type="Proteomes" id="UP000307440"/>
    </source>
</evidence>
<dbReference type="STRING" id="230819.A0A5C3KYP1"/>
<proteinExistence type="predicted"/>
<protein>
    <recommendedName>
        <fullName evidence="3">Cytochrome P450</fullName>
    </recommendedName>
</protein>
<dbReference type="AlphaFoldDB" id="A0A5C3KYP1"/>
<dbReference type="InterPro" id="IPR036396">
    <property type="entry name" value="Cyt_P450_sf"/>
</dbReference>
<reference evidence="1 2" key="1">
    <citation type="journal article" date="2019" name="Nat. Ecol. Evol.">
        <title>Megaphylogeny resolves global patterns of mushroom evolution.</title>
        <authorList>
            <person name="Varga T."/>
            <person name="Krizsan K."/>
            <person name="Foldi C."/>
            <person name="Dima B."/>
            <person name="Sanchez-Garcia M."/>
            <person name="Sanchez-Ramirez S."/>
            <person name="Szollosi G.J."/>
            <person name="Szarkandi J.G."/>
            <person name="Papp V."/>
            <person name="Albert L."/>
            <person name="Andreopoulos W."/>
            <person name="Angelini C."/>
            <person name="Antonin V."/>
            <person name="Barry K.W."/>
            <person name="Bougher N.L."/>
            <person name="Buchanan P."/>
            <person name="Buyck B."/>
            <person name="Bense V."/>
            <person name="Catcheside P."/>
            <person name="Chovatia M."/>
            <person name="Cooper J."/>
            <person name="Damon W."/>
            <person name="Desjardin D."/>
            <person name="Finy P."/>
            <person name="Geml J."/>
            <person name="Haridas S."/>
            <person name="Hughes K."/>
            <person name="Justo A."/>
            <person name="Karasinski D."/>
            <person name="Kautmanova I."/>
            <person name="Kiss B."/>
            <person name="Kocsube S."/>
            <person name="Kotiranta H."/>
            <person name="LaButti K.M."/>
            <person name="Lechner B.E."/>
            <person name="Liimatainen K."/>
            <person name="Lipzen A."/>
            <person name="Lukacs Z."/>
            <person name="Mihaltcheva S."/>
            <person name="Morgado L.N."/>
            <person name="Niskanen T."/>
            <person name="Noordeloos M.E."/>
            <person name="Ohm R.A."/>
            <person name="Ortiz-Santana B."/>
            <person name="Ovrebo C."/>
            <person name="Racz N."/>
            <person name="Riley R."/>
            <person name="Savchenko A."/>
            <person name="Shiryaev A."/>
            <person name="Soop K."/>
            <person name="Spirin V."/>
            <person name="Szebenyi C."/>
            <person name="Tomsovsky M."/>
            <person name="Tulloss R.E."/>
            <person name="Uehling J."/>
            <person name="Grigoriev I.V."/>
            <person name="Vagvolgyi C."/>
            <person name="Papp T."/>
            <person name="Martin F.M."/>
            <person name="Miettinen O."/>
            <person name="Hibbett D.S."/>
            <person name="Nagy L.G."/>
        </authorList>
    </citation>
    <scope>NUCLEOTIDE SEQUENCE [LARGE SCALE GENOMIC DNA]</scope>
    <source>
        <strain evidence="1 2">CBS 121175</strain>
    </source>
</reference>
<dbReference type="Gene3D" id="1.10.630.10">
    <property type="entry name" value="Cytochrome P450"/>
    <property type="match status" value="1"/>
</dbReference>